<dbReference type="SUPFAM" id="SSF52540">
    <property type="entry name" value="P-loop containing nucleoside triphosphate hydrolases"/>
    <property type="match status" value="1"/>
</dbReference>
<dbReference type="EMBL" id="JBHRUH010000015">
    <property type="protein sequence ID" value="MFC3292459.1"/>
    <property type="molecule type" value="Genomic_DNA"/>
</dbReference>
<dbReference type="Gene3D" id="3.40.50.300">
    <property type="entry name" value="P-loop containing nucleotide triphosphate hydrolases"/>
    <property type="match status" value="1"/>
</dbReference>
<evidence type="ECO:0000313" key="2">
    <source>
        <dbReference type="EMBL" id="MFC3292459.1"/>
    </source>
</evidence>
<organism evidence="2 3">
    <name type="scientific">Modicisalibacter luteus</name>
    <dbReference type="NCBI Taxonomy" id="453962"/>
    <lineage>
        <taxon>Bacteria</taxon>
        <taxon>Pseudomonadati</taxon>
        <taxon>Pseudomonadota</taxon>
        <taxon>Gammaproteobacteria</taxon>
        <taxon>Oceanospirillales</taxon>
        <taxon>Halomonadaceae</taxon>
        <taxon>Modicisalibacter</taxon>
    </lineage>
</organism>
<sequence>MSDDQDVIAKKLASFHDCFVPCKAINEVINDFAELRDKWRFGGEQECMLITGESGSGKTFAVKEYMKSCLPFREGDIVNTPVLFSRIPSDVSLKNTMLELLGDLGQFGMSYREGRSGNSSLTESLINLLGKCKVQLVIIDEFQELLEFKTRKEVQRIANRLKLINDKANIPIVLMGTPICLAIAKEPQWSSRLIRRRNIPYFSIKDECDDAEFVGVLKGLANRMPFREPPELHRDEMRLPLFAACKGEMRHLKRILENALSLCLKEGGDCLKINHLSKAYEKVSKGRAYNPFNVKNISDIKLEFVEKGSGYKYSSDGGEIVPENLEYSKPLSIAEVIRRK</sequence>
<name>A0ABV7M125_9GAMM</name>
<proteinExistence type="predicted"/>
<dbReference type="Proteomes" id="UP001595640">
    <property type="component" value="Unassembled WGS sequence"/>
</dbReference>
<reference evidence="3" key="1">
    <citation type="journal article" date="2019" name="Int. J. Syst. Evol. Microbiol.">
        <title>The Global Catalogue of Microorganisms (GCM) 10K type strain sequencing project: providing services to taxonomists for standard genome sequencing and annotation.</title>
        <authorList>
            <consortium name="The Broad Institute Genomics Platform"/>
            <consortium name="The Broad Institute Genome Sequencing Center for Infectious Disease"/>
            <person name="Wu L."/>
            <person name="Ma J."/>
        </authorList>
    </citation>
    <scope>NUCLEOTIDE SEQUENCE [LARGE SCALE GENOMIC DNA]</scope>
    <source>
        <strain evidence="3">KCTC 12847</strain>
    </source>
</reference>
<dbReference type="Pfam" id="PF05621">
    <property type="entry name" value="TniB"/>
    <property type="match status" value="1"/>
</dbReference>
<dbReference type="SMART" id="SM00382">
    <property type="entry name" value="AAA"/>
    <property type="match status" value="1"/>
</dbReference>
<comment type="caution">
    <text evidence="2">The sequence shown here is derived from an EMBL/GenBank/DDBJ whole genome shotgun (WGS) entry which is preliminary data.</text>
</comment>
<evidence type="ECO:0000313" key="3">
    <source>
        <dbReference type="Proteomes" id="UP001595640"/>
    </source>
</evidence>
<dbReference type="InterPro" id="IPR008868">
    <property type="entry name" value="TniB"/>
</dbReference>
<keyword evidence="3" id="KW-1185">Reference proteome</keyword>
<protein>
    <submittedName>
        <fullName evidence="2">TniB family NTP-binding protein</fullName>
    </submittedName>
</protein>
<evidence type="ECO:0000259" key="1">
    <source>
        <dbReference type="SMART" id="SM00382"/>
    </source>
</evidence>
<accession>A0ABV7M125</accession>
<feature type="domain" description="AAA+ ATPase" evidence="1">
    <location>
        <begin position="44"/>
        <end position="200"/>
    </location>
</feature>
<dbReference type="InterPro" id="IPR003593">
    <property type="entry name" value="AAA+_ATPase"/>
</dbReference>
<dbReference type="RefSeq" id="WP_019018069.1">
    <property type="nucleotide sequence ID" value="NZ_BMXD01000002.1"/>
</dbReference>
<dbReference type="InterPro" id="IPR027417">
    <property type="entry name" value="P-loop_NTPase"/>
</dbReference>
<gene>
    <name evidence="2" type="ORF">ACFOEI_10285</name>
</gene>